<gene>
    <name evidence="1" type="ORF">KME15_26415</name>
</gene>
<evidence type="ECO:0000313" key="1">
    <source>
        <dbReference type="EMBL" id="MBW4662202.1"/>
    </source>
</evidence>
<protein>
    <submittedName>
        <fullName evidence="1">Uncharacterized protein</fullName>
    </submittedName>
</protein>
<dbReference type="EMBL" id="JAHHHD010000062">
    <property type="protein sequence ID" value="MBW4662202.1"/>
    <property type="molecule type" value="Genomic_DNA"/>
</dbReference>
<organism evidence="1 2">
    <name type="scientific">Drouetiella hepatica Uher 2000/2452</name>
    <dbReference type="NCBI Taxonomy" id="904376"/>
    <lineage>
        <taxon>Bacteria</taxon>
        <taxon>Bacillati</taxon>
        <taxon>Cyanobacteriota</taxon>
        <taxon>Cyanophyceae</taxon>
        <taxon>Oculatellales</taxon>
        <taxon>Oculatellaceae</taxon>
        <taxon>Drouetiella</taxon>
    </lineage>
</organism>
<evidence type="ECO:0000313" key="2">
    <source>
        <dbReference type="Proteomes" id="UP000757435"/>
    </source>
</evidence>
<comment type="caution">
    <text evidence="1">The sequence shown here is derived from an EMBL/GenBank/DDBJ whole genome shotgun (WGS) entry which is preliminary data.</text>
</comment>
<reference evidence="1" key="2">
    <citation type="journal article" date="2022" name="Microbiol. Resour. Announc.">
        <title>Metagenome Sequencing to Explore Phylogenomics of Terrestrial Cyanobacteria.</title>
        <authorList>
            <person name="Ward R.D."/>
            <person name="Stajich J.E."/>
            <person name="Johansen J.R."/>
            <person name="Huntemann M."/>
            <person name="Clum A."/>
            <person name="Foster B."/>
            <person name="Foster B."/>
            <person name="Roux S."/>
            <person name="Palaniappan K."/>
            <person name="Varghese N."/>
            <person name="Mukherjee S."/>
            <person name="Reddy T.B.K."/>
            <person name="Daum C."/>
            <person name="Copeland A."/>
            <person name="Chen I.A."/>
            <person name="Ivanova N.N."/>
            <person name="Kyrpides N.C."/>
            <person name="Shapiro N."/>
            <person name="Eloe-Fadrosh E.A."/>
            <person name="Pietrasiak N."/>
        </authorList>
    </citation>
    <scope>NUCLEOTIDE SEQUENCE</scope>
    <source>
        <strain evidence="1">UHER 2000/2452</strain>
    </source>
</reference>
<dbReference type="AlphaFoldDB" id="A0A951QFB1"/>
<reference evidence="1" key="1">
    <citation type="submission" date="2021-05" db="EMBL/GenBank/DDBJ databases">
        <authorList>
            <person name="Pietrasiak N."/>
            <person name="Ward R."/>
            <person name="Stajich J.E."/>
            <person name="Kurbessoian T."/>
        </authorList>
    </citation>
    <scope>NUCLEOTIDE SEQUENCE</scope>
    <source>
        <strain evidence="1">UHER 2000/2452</strain>
    </source>
</reference>
<name>A0A951QFB1_9CYAN</name>
<dbReference type="Proteomes" id="UP000757435">
    <property type="component" value="Unassembled WGS sequence"/>
</dbReference>
<accession>A0A951QFB1</accession>
<sequence>MESVNRLSLHAFCRDNNLAKSTVYERCKQLEINTSDGLSSDDCDHLCREFNVKPVQKQAIPESATRPHIESGNHQIVLSAPSLPATLTLENLRSGSVTSIADPLNVAASFLQNADALIAAMNGDLQRRQQELQQTATAKDAIAQKAQELKLESRLYQQNANAIDQAQTQATTQLTTALEALQAFTKKPDGELEPSS</sequence>
<proteinExistence type="predicted"/>